<name>A0A8J6HU25_TENMO</name>
<sequence length="149" mass="16073">MTYYPEECRSQPSWGARLGDVGIWGECGGSLEVRDRGATTRITSRSGEVPRVIGGDEGCERERADVDAGAVIHVAMKNGRLLKEPYVGEPMQSLMGPFVTCDPGSRVSRPPSVEGLCLISCGHYSDDSEDTSRGHCTHNELGVAVTWTT</sequence>
<dbReference type="EMBL" id="JABDTM020010615">
    <property type="protein sequence ID" value="KAH0820844.1"/>
    <property type="molecule type" value="Genomic_DNA"/>
</dbReference>
<accession>A0A8J6HU25</accession>
<protein>
    <submittedName>
        <fullName evidence="1">Uncharacterized protein</fullName>
    </submittedName>
</protein>
<dbReference type="AlphaFoldDB" id="A0A8J6HU25"/>
<organism evidence="1 2">
    <name type="scientific">Tenebrio molitor</name>
    <name type="common">Yellow mealworm beetle</name>
    <dbReference type="NCBI Taxonomy" id="7067"/>
    <lineage>
        <taxon>Eukaryota</taxon>
        <taxon>Metazoa</taxon>
        <taxon>Ecdysozoa</taxon>
        <taxon>Arthropoda</taxon>
        <taxon>Hexapoda</taxon>
        <taxon>Insecta</taxon>
        <taxon>Pterygota</taxon>
        <taxon>Neoptera</taxon>
        <taxon>Endopterygota</taxon>
        <taxon>Coleoptera</taxon>
        <taxon>Polyphaga</taxon>
        <taxon>Cucujiformia</taxon>
        <taxon>Tenebrionidae</taxon>
        <taxon>Tenebrio</taxon>
    </lineage>
</organism>
<gene>
    <name evidence="1" type="ORF">GEV33_001947</name>
</gene>
<comment type="caution">
    <text evidence="1">The sequence shown here is derived from an EMBL/GenBank/DDBJ whole genome shotgun (WGS) entry which is preliminary data.</text>
</comment>
<keyword evidence="2" id="KW-1185">Reference proteome</keyword>
<reference evidence="1" key="2">
    <citation type="submission" date="2021-08" db="EMBL/GenBank/DDBJ databases">
        <authorList>
            <person name="Eriksson T."/>
        </authorList>
    </citation>
    <scope>NUCLEOTIDE SEQUENCE</scope>
    <source>
        <strain evidence="1">Stoneville</strain>
        <tissue evidence="1">Whole head</tissue>
    </source>
</reference>
<dbReference type="Proteomes" id="UP000719412">
    <property type="component" value="Unassembled WGS sequence"/>
</dbReference>
<evidence type="ECO:0000313" key="1">
    <source>
        <dbReference type="EMBL" id="KAH0820844.1"/>
    </source>
</evidence>
<reference evidence="1" key="1">
    <citation type="journal article" date="2020" name="J Insects Food Feed">
        <title>The yellow mealworm (Tenebrio molitor) genome: a resource for the emerging insects as food and feed industry.</title>
        <authorList>
            <person name="Eriksson T."/>
            <person name="Andere A."/>
            <person name="Kelstrup H."/>
            <person name="Emery V."/>
            <person name="Picard C."/>
        </authorList>
    </citation>
    <scope>NUCLEOTIDE SEQUENCE</scope>
    <source>
        <strain evidence="1">Stoneville</strain>
        <tissue evidence="1">Whole head</tissue>
    </source>
</reference>
<proteinExistence type="predicted"/>
<evidence type="ECO:0000313" key="2">
    <source>
        <dbReference type="Proteomes" id="UP000719412"/>
    </source>
</evidence>